<evidence type="ECO:0000259" key="1">
    <source>
        <dbReference type="SMART" id="SM00881"/>
    </source>
</evidence>
<dbReference type="PANTHER" id="PTHR33303">
    <property type="entry name" value="CYTOPLASMIC PROTEIN-RELATED"/>
    <property type="match status" value="1"/>
</dbReference>
<proteinExistence type="predicted"/>
<dbReference type="Gene3D" id="3.40.50.720">
    <property type="entry name" value="NAD(P)-binding Rossmann-like Domain"/>
    <property type="match status" value="1"/>
</dbReference>
<dbReference type="EMBL" id="VBAL01000028">
    <property type="protein sequence ID" value="TMJ05325.1"/>
    <property type="molecule type" value="Genomic_DNA"/>
</dbReference>
<reference evidence="2 3" key="1">
    <citation type="journal article" date="2019" name="Nat. Microbiol.">
        <title>Mediterranean grassland soil C-N compound turnover is dependent on rainfall and depth, and is mediated by genomically divergent microorganisms.</title>
        <authorList>
            <person name="Diamond S."/>
            <person name="Andeer P.F."/>
            <person name="Li Z."/>
            <person name="Crits-Christoph A."/>
            <person name="Burstein D."/>
            <person name="Anantharaman K."/>
            <person name="Lane K.R."/>
            <person name="Thomas B.C."/>
            <person name="Pan C."/>
            <person name="Northen T.R."/>
            <person name="Banfield J.F."/>
        </authorList>
    </citation>
    <scope>NUCLEOTIDE SEQUENCE [LARGE SCALE GENOMIC DNA]</scope>
    <source>
        <strain evidence="2">NP_4</strain>
    </source>
</reference>
<dbReference type="SMART" id="SM00881">
    <property type="entry name" value="CoA_binding"/>
    <property type="match status" value="1"/>
</dbReference>
<dbReference type="PANTHER" id="PTHR33303:SF2">
    <property type="entry name" value="COA-BINDING DOMAIN-CONTAINING PROTEIN"/>
    <property type="match status" value="1"/>
</dbReference>
<name>A0A537LBC1_9BACT</name>
<protein>
    <submittedName>
        <fullName evidence="2">CoA-binding protein</fullName>
    </submittedName>
</protein>
<dbReference type="InterPro" id="IPR036291">
    <property type="entry name" value="NAD(P)-bd_dom_sf"/>
</dbReference>
<evidence type="ECO:0000313" key="2">
    <source>
        <dbReference type="EMBL" id="TMJ05325.1"/>
    </source>
</evidence>
<dbReference type="InterPro" id="IPR003781">
    <property type="entry name" value="CoA-bd"/>
</dbReference>
<evidence type="ECO:0000313" key="3">
    <source>
        <dbReference type="Proteomes" id="UP000319353"/>
    </source>
</evidence>
<organism evidence="2 3">
    <name type="scientific">Candidatus Segetimicrobium genomatis</name>
    <dbReference type="NCBI Taxonomy" id="2569760"/>
    <lineage>
        <taxon>Bacteria</taxon>
        <taxon>Bacillati</taxon>
        <taxon>Candidatus Sysuimicrobiota</taxon>
        <taxon>Candidatus Sysuimicrobiia</taxon>
        <taxon>Candidatus Sysuimicrobiales</taxon>
        <taxon>Candidatus Segetimicrobiaceae</taxon>
        <taxon>Candidatus Segetimicrobium</taxon>
    </lineage>
</organism>
<gene>
    <name evidence="2" type="ORF">E6H01_03145</name>
</gene>
<dbReference type="Proteomes" id="UP000319353">
    <property type="component" value="Unassembled WGS sequence"/>
</dbReference>
<sequence length="136" mass="15076">MELTWEAVRKILESTKTIAVVGLSDKPDRDSHEIAGYLQEAGYRIIPVNPTIQETRGEKAYKSLRDVAERVDVVQIFRRPEEVPGIVDDAIAIGAKVVWMQPGTENEDAAERAEAAGLKAVMGACMRSVHRTLFAR</sequence>
<accession>A0A537LBC1</accession>
<feature type="domain" description="CoA-binding" evidence="1">
    <location>
        <begin position="11"/>
        <end position="104"/>
    </location>
</feature>
<dbReference type="SUPFAM" id="SSF51735">
    <property type="entry name" value="NAD(P)-binding Rossmann-fold domains"/>
    <property type="match status" value="1"/>
</dbReference>
<dbReference type="Pfam" id="PF13380">
    <property type="entry name" value="CoA_binding_2"/>
    <property type="match status" value="1"/>
</dbReference>
<dbReference type="AlphaFoldDB" id="A0A537LBC1"/>
<comment type="caution">
    <text evidence="2">The sequence shown here is derived from an EMBL/GenBank/DDBJ whole genome shotgun (WGS) entry which is preliminary data.</text>
</comment>